<name>A0A8H2X9F6_9AGAM</name>
<feature type="region of interest" description="Disordered" evidence="1">
    <location>
        <begin position="1303"/>
        <end position="1332"/>
    </location>
</feature>
<organism evidence="2 3">
    <name type="scientific">Rhizoctonia solani</name>
    <dbReference type="NCBI Taxonomy" id="456999"/>
    <lineage>
        <taxon>Eukaryota</taxon>
        <taxon>Fungi</taxon>
        <taxon>Dikarya</taxon>
        <taxon>Basidiomycota</taxon>
        <taxon>Agaricomycotina</taxon>
        <taxon>Agaricomycetes</taxon>
        <taxon>Cantharellales</taxon>
        <taxon>Ceratobasidiaceae</taxon>
        <taxon>Rhizoctonia</taxon>
    </lineage>
</organism>
<proteinExistence type="predicted"/>
<feature type="compositionally biased region" description="Acidic residues" evidence="1">
    <location>
        <begin position="324"/>
        <end position="338"/>
    </location>
</feature>
<reference evidence="2" key="1">
    <citation type="submission" date="2021-01" db="EMBL/GenBank/DDBJ databases">
        <authorList>
            <person name="Kaushik A."/>
        </authorList>
    </citation>
    <scope>NUCLEOTIDE SEQUENCE</scope>
    <source>
        <strain evidence="2">Type strain: AG8-Rh-89/</strain>
    </source>
</reference>
<evidence type="ECO:0000313" key="2">
    <source>
        <dbReference type="EMBL" id="CAE6419498.1"/>
    </source>
</evidence>
<protein>
    <submittedName>
        <fullName evidence="2">Uncharacterized protein</fullName>
    </submittedName>
</protein>
<sequence length="1491" mass="168913">MPSTAQASPHVPTALSHSPAVSTRVGTTQHLAERRDDTMEMHSSVLIQLTQLTEYIGSFPASSLLEEENAISQLLVNGGHPLFQQVFAASLMHSVYCPRNPDNLLWLISNEPMQTLLHNPDLHLAENPPTHVAGLVTVPEESFSLLVWGTCELVDHTTLKIKLTMYDSQAKLQTQDALSPYLKQVGQILEASLTPTFEMDKELVLVQPNWSNELQELPEDELTAVFCQLISCVVHELPFDRHTLQLGPPLGSHWPVHVTHRQVAALLGQVVNKQLSVLRIKDKAASIPECIYIHGDSFIWDDFGASQTLDEPIEHEKSPKLPAEEEMDNSGEGDSQGEVEVEDMGDMTWYIKTTAPTQYCPNTPTDFSTSDTPPRIITTLVNKDTAQHQRQLVESTQALLQQLPTVSHTHRLSYWEQLRQSQPTVDCISLLTLHLWLSALLAEPSRNVLYLDPQLCDELVANYQRNTSMVPEDIHGLLDRHLLWPQMGNDFRIAILGYPGDNSDTGIDSWFLMSIMAERDGSLLLDVLLPPSQAYNQELFATYVGSLIGALNCTLKPPLVEHSAQVKQTLRAVVIPQPHTSETIFLVMFTYLCCLLLGQTVPSVDISAVRQSLCYYYDHALRTREIDASFPWVALTNAEGVLQTEKCSDTVQRRRYKLATNREPSPFERFPRTRSYTATLATPGPSAAFFLELTQPKTSHPEGMLVGTSGRSVEHLEKAVFLGPHPSWPQRFPDRLLQVPEAYSLDEFTHLLHSLGGPESRDGQILLLTMKHENKRIKLNWLKDATFPEKEQLMASFDVDSLTLTVQDAPELLEAGTFWPYPNRSLSLTYRNELSVMFDEKKIDMHTCPNFCVMSLGSNNQFRLLVFLPNCRERLGNLWRNLPYEHEMSGWYHTFLTALQIISELVPVEWQHAVEKTIEALPTTYEMAQNQATKGGGPRSFAGYRIEPQIMNHVFKVMRQIVDSTPSLEMYRGSFFHVCGINLKLANSNILGREDKNPLDFVFRNNMFLDWYSQNPNDIVADIAVTANILRRAVPQALKRGTLLMRYSPLREMVRPAYKTPIQDSYCHSEVIAGLHAIPLAAFIREAAIMKLQAYFKDMVLTYRSRESSVGTNFNVDQAIGLKPRGPFLSQMKAFQEIMEVAGTYGLRFEWRLSAWGANQLMQKDAREIVDRLVDAEVIACHPTETVAGFKLALSRGWVAVIERQAQLPRIARKSPEVVLLTSVLAYWLKGLVKRPDVMGFTIDMTHRLNLVENARICGLPFLRSNTLDPEGLQMSYLVDAASFKIMANANVTLPNGHRIQNASTTRETQRAAALQSPPATPQGPALDNSSWSDSSEQFLKLLLKQHFPQALWSFFPDANKTKGEVADKLRQGPLKRRSWDKMVEPLVTYNLIRGKYMDSFEKLFPQNWSCEKAQGDWLRYNRNFLQRIRDHVNSKPAESRTAYSAVLRRKIRTSIMEQWDFLPAVQAYKIWPFTAGVDRVRIYRIYSRSV</sequence>
<evidence type="ECO:0000313" key="3">
    <source>
        <dbReference type="Proteomes" id="UP000663850"/>
    </source>
</evidence>
<accession>A0A8H2X9F6</accession>
<comment type="caution">
    <text evidence="2">The sequence shown here is derived from an EMBL/GenBank/DDBJ whole genome shotgun (WGS) entry which is preliminary data.</text>
</comment>
<evidence type="ECO:0000256" key="1">
    <source>
        <dbReference type="SAM" id="MobiDB-lite"/>
    </source>
</evidence>
<dbReference type="EMBL" id="CAJMWZ010000454">
    <property type="protein sequence ID" value="CAE6419498.1"/>
    <property type="molecule type" value="Genomic_DNA"/>
</dbReference>
<dbReference type="Proteomes" id="UP000663850">
    <property type="component" value="Unassembled WGS sequence"/>
</dbReference>
<gene>
    <name evidence="2" type="ORF">RDB_LOCUS8532</name>
</gene>
<feature type="compositionally biased region" description="Basic and acidic residues" evidence="1">
    <location>
        <begin position="313"/>
        <end position="323"/>
    </location>
</feature>
<feature type="region of interest" description="Disordered" evidence="1">
    <location>
        <begin position="313"/>
        <end position="338"/>
    </location>
</feature>
<feature type="compositionally biased region" description="Polar residues" evidence="1">
    <location>
        <begin position="15"/>
        <end position="28"/>
    </location>
</feature>
<feature type="region of interest" description="Disordered" evidence="1">
    <location>
        <begin position="1"/>
        <end position="28"/>
    </location>
</feature>